<feature type="signal peptide" evidence="1">
    <location>
        <begin position="1"/>
        <end position="28"/>
    </location>
</feature>
<dbReference type="InterPro" id="IPR021308">
    <property type="entry name" value="GfcB"/>
</dbReference>
<dbReference type="EMBL" id="AB924577">
    <property type="protein sequence ID" value="BAT23728.1"/>
    <property type="molecule type" value="Genomic_DNA"/>
</dbReference>
<reference evidence="2" key="2">
    <citation type="journal article" date="2015" name="Sci. Rep.">
        <title>Genetic analysis of capsular polysaccharide synthesis gene clusters in 79 capsular types of Klebsiella spp.</title>
        <authorList>
            <person name="Pan Y.J."/>
            <person name="Lin T.L."/>
            <person name="Chen C.T."/>
            <person name="Chen Y.Y."/>
            <person name="Hsieh P.F."/>
            <person name="Hsu C.R."/>
            <person name="Wu M.C."/>
            <person name="Wang J.T."/>
        </authorList>
    </citation>
    <scope>NUCLEOTIDE SEQUENCE</scope>
    <source>
        <strain evidence="2">8588</strain>
    </source>
</reference>
<sequence>MVIFHYSLCRVFLVRYLTLLLCLLCLQACTPSQRNVGETFKQALLGQDDITIPDAKIASLPAPYGSIYLRLPQVPRLYVAGYHQDGLDYWVTSDQVVFVTQNGRLVKSLGYRDNLLSTSNLQQDPLLRGKDLQDGASWTRVVRWTEQGNPLSSVLISRFSQQGNETLILAGKRVDCQVWQEEVSLQATGASWQNTFWIDASSGQVRQSRQRLGAVLPVEITLLKATMP</sequence>
<reference evidence="2" key="1">
    <citation type="submission" date="2014-04" db="EMBL/GenBank/DDBJ databases">
        <authorList>
            <person name="Harrison E."/>
        </authorList>
    </citation>
    <scope>NUCLEOTIDE SEQUENCE</scope>
    <source>
        <strain evidence="2">8588</strain>
    </source>
</reference>
<evidence type="ECO:0000256" key="1">
    <source>
        <dbReference type="SAM" id="SignalP"/>
    </source>
</evidence>
<dbReference type="AlphaFoldDB" id="A0A0P0YR34"/>
<evidence type="ECO:0000313" key="2">
    <source>
        <dbReference type="EMBL" id="BAT23728.1"/>
    </source>
</evidence>
<evidence type="ECO:0008006" key="3">
    <source>
        <dbReference type="Google" id="ProtNLM"/>
    </source>
</evidence>
<protein>
    <recommendedName>
        <fullName evidence="3">YjbF family lipoprotein</fullName>
    </recommendedName>
</protein>
<accession>A0A0P0YR34</accession>
<organism evidence="2">
    <name type="scientific">Klebsiella sp. 8588</name>
    <dbReference type="NCBI Taxonomy" id="1497815"/>
    <lineage>
        <taxon>Bacteria</taxon>
        <taxon>Pseudomonadati</taxon>
        <taxon>Pseudomonadota</taxon>
        <taxon>Gammaproteobacteria</taxon>
        <taxon>Enterobacterales</taxon>
        <taxon>Enterobacteriaceae</taxon>
        <taxon>Klebsiella/Raoultella group</taxon>
        <taxon>Klebsiella</taxon>
    </lineage>
</organism>
<name>A0A0P0YR34_9ENTR</name>
<feature type="chain" id="PRO_5006057737" description="YjbF family lipoprotein" evidence="1">
    <location>
        <begin position="29"/>
        <end position="228"/>
    </location>
</feature>
<dbReference type="Pfam" id="PF11102">
    <property type="entry name" value="YjbF"/>
    <property type="match status" value="1"/>
</dbReference>
<dbReference type="Gene3D" id="2.40.360.10">
    <property type="entry name" value="YmcC-like"/>
    <property type="match status" value="1"/>
</dbReference>
<dbReference type="SUPFAM" id="SSF159270">
    <property type="entry name" value="YmcC-like"/>
    <property type="match status" value="1"/>
</dbReference>
<keyword evidence="1" id="KW-0732">Signal</keyword>
<proteinExistence type="predicted"/>
<dbReference type="InterPro" id="IPR023373">
    <property type="entry name" value="YmcC_sf"/>
</dbReference>